<proteinExistence type="predicted"/>
<keyword evidence="3" id="KW-1185">Reference proteome</keyword>
<evidence type="ECO:0000313" key="3">
    <source>
        <dbReference type="Proteomes" id="UP000652761"/>
    </source>
</evidence>
<accession>A0A843V6A9</accession>
<keyword evidence="1" id="KW-0732">Signal</keyword>
<evidence type="ECO:0000256" key="1">
    <source>
        <dbReference type="SAM" id="SignalP"/>
    </source>
</evidence>
<feature type="signal peptide" evidence="1">
    <location>
        <begin position="1"/>
        <end position="24"/>
    </location>
</feature>
<organism evidence="2 3">
    <name type="scientific">Colocasia esculenta</name>
    <name type="common">Wild taro</name>
    <name type="synonym">Arum esculentum</name>
    <dbReference type="NCBI Taxonomy" id="4460"/>
    <lineage>
        <taxon>Eukaryota</taxon>
        <taxon>Viridiplantae</taxon>
        <taxon>Streptophyta</taxon>
        <taxon>Embryophyta</taxon>
        <taxon>Tracheophyta</taxon>
        <taxon>Spermatophyta</taxon>
        <taxon>Magnoliopsida</taxon>
        <taxon>Liliopsida</taxon>
        <taxon>Araceae</taxon>
        <taxon>Aroideae</taxon>
        <taxon>Colocasieae</taxon>
        <taxon>Colocasia</taxon>
    </lineage>
</organism>
<evidence type="ECO:0000313" key="2">
    <source>
        <dbReference type="EMBL" id="MQL88243.1"/>
    </source>
</evidence>
<name>A0A843V6A9_COLES</name>
<gene>
    <name evidence="2" type="ORF">Taro_020795</name>
</gene>
<dbReference type="AlphaFoldDB" id="A0A843V6A9"/>
<feature type="chain" id="PRO_5032332243" description="Secreted protein" evidence="1">
    <location>
        <begin position="25"/>
        <end position="129"/>
    </location>
</feature>
<sequence>MIFKHPCSRALNASILSNTLWVWAFRCICSSRPSSKTPRWVSVCAHMYMFLRKLFPSGGSAQIHIHRRFCPKTYSYVHNFVLICICFLKETLPKQRFCPEIHPYVHKYMFICICLLKGTLPKQRLYPKT</sequence>
<reference evidence="2" key="1">
    <citation type="submission" date="2017-07" db="EMBL/GenBank/DDBJ databases">
        <title>Taro Niue Genome Assembly and Annotation.</title>
        <authorList>
            <person name="Atibalentja N."/>
            <person name="Keating K."/>
            <person name="Fields C.J."/>
        </authorList>
    </citation>
    <scope>NUCLEOTIDE SEQUENCE</scope>
    <source>
        <strain evidence="2">Niue_2</strain>
        <tissue evidence="2">Leaf</tissue>
    </source>
</reference>
<evidence type="ECO:0008006" key="4">
    <source>
        <dbReference type="Google" id="ProtNLM"/>
    </source>
</evidence>
<comment type="caution">
    <text evidence="2">The sequence shown here is derived from an EMBL/GenBank/DDBJ whole genome shotgun (WGS) entry which is preliminary data.</text>
</comment>
<protein>
    <recommendedName>
        <fullName evidence="4">Secreted protein</fullName>
    </recommendedName>
</protein>
<dbReference type="EMBL" id="NMUH01001041">
    <property type="protein sequence ID" value="MQL88243.1"/>
    <property type="molecule type" value="Genomic_DNA"/>
</dbReference>
<dbReference type="Proteomes" id="UP000652761">
    <property type="component" value="Unassembled WGS sequence"/>
</dbReference>